<dbReference type="GO" id="GO:0006869">
    <property type="term" value="P:lipid transport"/>
    <property type="evidence" value="ECO:0007669"/>
    <property type="project" value="UniProtKB-KW"/>
</dbReference>
<keyword evidence="6" id="KW-0256">Endoplasmic reticulum</keyword>
<dbReference type="InterPro" id="IPR026849">
    <property type="entry name" value="ATG2"/>
</dbReference>
<name>A0A7R8V2Z7_HERIL</name>
<feature type="compositionally biased region" description="Basic and acidic residues" evidence="12">
    <location>
        <begin position="1329"/>
        <end position="1339"/>
    </location>
</feature>
<feature type="compositionally biased region" description="Low complexity" evidence="12">
    <location>
        <begin position="1345"/>
        <end position="1355"/>
    </location>
</feature>
<dbReference type="PANTHER" id="PTHR13190">
    <property type="entry name" value="AUTOPHAGY-RELATED 2, ISOFORM A"/>
    <property type="match status" value="1"/>
</dbReference>
<dbReference type="GO" id="GO:0061709">
    <property type="term" value="P:reticulophagy"/>
    <property type="evidence" value="ECO:0007669"/>
    <property type="project" value="TreeGrafter"/>
</dbReference>
<comment type="subcellular location">
    <subcellularLocation>
        <location evidence="1">Endoplasmic reticulum membrane</location>
        <topology evidence="1">Peripheral membrane protein</topology>
    </subcellularLocation>
    <subcellularLocation>
        <location evidence="2">Preautophagosomal structure membrane</location>
        <topology evidence="2">Peripheral membrane protein</topology>
    </subcellularLocation>
</comment>
<evidence type="ECO:0000256" key="4">
    <source>
        <dbReference type="ARBA" id="ARBA00018070"/>
    </source>
</evidence>
<organism evidence="13 14">
    <name type="scientific">Hermetia illucens</name>
    <name type="common">Black soldier fly</name>
    <dbReference type="NCBI Taxonomy" id="343691"/>
    <lineage>
        <taxon>Eukaryota</taxon>
        <taxon>Metazoa</taxon>
        <taxon>Ecdysozoa</taxon>
        <taxon>Arthropoda</taxon>
        <taxon>Hexapoda</taxon>
        <taxon>Insecta</taxon>
        <taxon>Pterygota</taxon>
        <taxon>Neoptera</taxon>
        <taxon>Endopterygota</taxon>
        <taxon>Diptera</taxon>
        <taxon>Brachycera</taxon>
        <taxon>Stratiomyomorpha</taxon>
        <taxon>Stratiomyidae</taxon>
        <taxon>Hermetiinae</taxon>
        <taxon>Hermetia</taxon>
    </lineage>
</organism>
<feature type="compositionally biased region" description="Basic and acidic residues" evidence="12">
    <location>
        <begin position="302"/>
        <end position="315"/>
    </location>
</feature>
<comment type="catalytic activity">
    <reaction evidence="10">
        <text>a 1,2-diacyl-sn-glycero-3-phospho-L-serine(in) = a 1,2-diacyl-sn-glycero-3-phospho-L-serine(out)</text>
        <dbReference type="Rhea" id="RHEA:38663"/>
        <dbReference type="ChEBI" id="CHEBI:57262"/>
    </reaction>
</comment>
<feature type="region of interest" description="Disordered" evidence="12">
    <location>
        <begin position="1325"/>
        <end position="1355"/>
    </location>
</feature>
<keyword evidence="8" id="KW-0445">Lipid transport</keyword>
<dbReference type="GO" id="GO:0043495">
    <property type="term" value="F:protein-membrane adaptor activity"/>
    <property type="evidence" value="ECO:0007669"/>
    <property type="project" value="TreeGrafter"/>
</dbReference>
<keyword evidence="9" id="KW-0472">Membrane</keyword>
<evidence type="ECO:0000256" key="8">
    <source>
        <dbReference type="ARBA" id="ARBA00023055"/>
    </source>
</evidence>
<evidence type="ECO:0000256" key="10">
    <source>
        <dbReference type="ARBA" id="ARBA00024479"/>
    </source>
</evidence>
<dbReference type="EMBL" id="LR899013">
    <property type="protein sequence ID" value="CAD7091047.1"/>
    <property type="molecule type" value="Genomic_DNA"/>
</dbReference>
<dbReference type="InParanoid" id="A0A7R8V2Z7"/>
<evidence type="ECO:0000256" key="7">
    <source>
        <dbReference type="ARBA" id="ARBA00023006"/>
    </source>
</evidence>
<feature type="compositionally biased region" description="Basic and acidic residues" evidence="12">
    <location>
        <begin position="217"/>
        <end position="231"/>
    </location>
</feature>
<dbReference type="GO" id="GO:0005789">
    <property type="term" value="C:endoplasmic reticulum membrane"/>
    <property type="evidence" value="ECO:0007669"/>
    <property type="project" value="UniProtKB-SubCell"/>
</dbReference>
<feature type="compositionally biased region" description="Basic and acidic residues" evidence="12">
    <location>
        <begin position="844"/>
        <end position="857"/>
    </location>
</feature>
<keyword evidence="7" id="KW-0072">Autophagy</keyword>
<dbReference type="Proteomes" id="UP000594454">
    <property type="component" value="Chromosome 5"/>
</dbReference>
<comment type="similarity">
    <text evidence="3">Belongs to the ATG2 family.</text>
</comment>
<evidence type="ECO:0000256" key="12">
    <source>
        <dbReference type="SAM" id="MobiDB-lite"/>
    </source>
</evidence>
<dbReference type="GO" id="GO:0000422">
    <property type="term" value="P:autophagy of mitochondrion"/>
    <property type="evidence" value="ECO:0007669"/>
    <property type="project" value="TreeGrafter"/>
</dbReference>
<feature type="region of interest" description="Disordered" evidence="12">
    <location>
        <begin position="285"/>
        <end position="317"/>
    </location>
</feature>
<evidence type="ECO:0000313" key="14">
    <source>
        <dbReference type="Proteomes" id="UP000594454"/>
    </source>
</evidence>
<dbReference type="GO" id="GO:0000045">
    <property type="term" value="P:autophagosome assembly"/>
    <property type="evidence" value="ECO:0007669"/>
    <property type="project" value="TreeGrafter"/>
</dbReference>
<proteinExistence type="inferred from homology"/>
<dbReference type="GO" id="GO:0061723">
    <property type="term" value="P:glycophagy"/>
    <property type="evidence" value="ECO:0007669"/>
    <property type="project" value="TreeGrafter"/>
</dbReference>
<feature type="region of interest" description="Disordered" evidence="12">
    <location>
        <begin position="809"/>
        <end position="868"/>
    </location>
</feature>
<evidence type="ECO:0000256" key="11">
    <source>
        <dbReference type="ARBA" id="ARBA00024615"/>
    </source>
</evidence>
<gene>
    <name evidence="13" type="ORF">HERILL_LOCUS13495</name>
</gene>
<evidence type="ECO:0000256" key="2">
    <source>
        <dbReference type="ARBA" id="ARBA00004623"/>
    </source>
</evidence>
<dbReference type="Pfam" id="PF13329">
    <property type="entry name" value="ATG2_CAD"/>
    <property type="match status" value="2"/>
</dbReference>
<dbReference type="PANTHER" id="PTHR13190:SF1">
    <property type="entry name" value="AUTOPHAGY-RELATED 2, ISOFORM A"/>
    <property type="match status" value="1"/>
</dbReference>
<feature type="region of interest" description="Disordered" evidence="12">
    <location>
        <begin position="207"/>
        <end position="235"/>
    </location>
</feature>
<evidence type="ECO:0000256" key="5">
    <source>
        <dbReference type="ARBA" id="ARBA00022448"/>
    </source>
</evidence>
<protein>
    <recommendedName>
        <fullName evidence="4">Autophagy-related protein 2</fullName>
    </recommendedName>
</protein>
<feature type="region of interest" description="Disordered" evidence="12">
    <location>
        <begin position="444"/>
        <end position="473"/>
    </location>
</feature>
<dbReference type="FunCoup" id="A0A7R8V2Z7">
    <property type="interactions" value="844"/>
</dbReference>
<evidence type="ECO:0000256" key="9">
    <source>
        <dbReference type="ARBA" id="ARBA00023136"/>
    </source>
</evidence>
<evidence type="ECO:0000256" key="1">
    <source>
        <dbReference type="ARBA" id="ARBA00004406"/>
    </source>
</evidence>
<reference evidence="13 14" key="1">
    <citation type="submission" date="2020-11" db="EMBL/GenBank/DDBJ databases">
        <authorList>
            <person name="Wallbank WR R."/>
            <person name="Pardo Diaz C."/>
            <person name="Kozak K."/>
            <person name="Martin S."/>
            <person name="Jiggins C."/>
            <person name="Moest M."/>
            <person name="Warren A I."/>
            <person name="Generalovic N T."/>
            <person name="Byers J.R.P. K."/>
            <person name="Montejo-Kovacevich G."/>
            <person name="Yen C E."/>
        </authorList>
    </citation>
    <scope>NUCLEOTIDE SEQUENCE [LARGE SCALE GENOMIC DNA]</scope>
</reference>
<dbReference type="GO" id="GO:0061908">
    <property type="term" value="C:phagophore"/>
    <property type="evidence" value="ECO:0007669"/>
    <property type="project" value="TreeGrafter"/>
</dbReference>
<feature type="region of interest" description="Disordered" evidence="12">
    <location>
        <begin position="956"/>
        <end position="977"/>
    </location>
</feature>
<dbReference type="GO" id="GO:0032266">
    <property type="term" value="F:phosphatidylinositol-3-phosphate binding"/>
    <property type="evidence" value="ECO:0007669"/>
    <property type="project" value="TreeGrafter"/>
</dbReference>
<sequence length="2097" mass="236571">MVPWYLPWSDLLKKKVCRYLLQRYLGQFLEEKLRLEQLNVELYNGRGTVSNVSLYPEAINELCESQGWGIEVTGGHIGSVAVTIPWNALMTRDSHIEVSELSMTIRPRARQTDGTSMLESMWSSVSSSMQLAQECLEKEGGEIDAETAQNAAIEGLEKFAQTIDNVLNRIKANLVNTTIRLEFILPKSERGIAIIITIKRIEYKNEAGADPPQTSPTKEEEAKNDPTDSQKTHLLSSYATHNIRLEGIVFYTEEFRIEKPTDKRDTGTSSAQFYSTISQLPETEQFISSRKSYDESDSESDTDSKTESEKPDPNAKIHTTKAIQICRMEGVQELRLKMKQSENIQGAKVHLDLSFGTLRLFLTPRQIHLITTFCEAFGSGSNKKDTRLDKTIRSSKRLREIRRSSSLGLSNTMTGAIVTNDSWSCADDDFRQFQTSTQSSDYKEHSKSFDIPESLDSSMTSSSSTTNSSKVRKRGTNVNISGDISHYTLYMTSVSIMLLHEDILVECSVGMDSPLSEESVSKLLTLSTTYFENNSTDKSAKEDLISKSHLKLELSPIIMDGEEQRSNNVQLLKFNMSIPQVDILEVLESVETPIILFARNEKDKMGDVKKRPNVHLSFKQITPTLRRTANKRKPPTKTDVVLSLEPCGIELDISLYDRLNSLLNTAPFSMTPMRSKSDASKSSEPSSLEFNVDSSSIDVRLRFPINDSRPLHDENRIPWWKKNIRDEFLLFEMQRFRMQYTFPSVLEVVANEINIFFCENMNANKIHIGRTTLVEKRGPRSSDSSTMDYPKLRLEFPSEKSLRNITKRMLEDGSDSGETSGDSYAGTLYTSKRHERSPFSSKRVCRESGTPHHRENSDNSETFLLPGDSEEMRRFRDTTMQTSKVQIQLFFPSANIQMNSKHLYEVIYNLLNTDLLMWKPSAPTFQADPPATFSSTMDSFMNAGMMDSIYIPRSKCDSDAESGSTSSGGEGFDSDQESDMYYSTYDRKYTSSSRRTLSTVPTLTTNSCSFELNINEGVLTLLAPVRGADNKVIPGQRGEFVITLSNLTLFTVSGYQENKNLSYVCLQASEAELFHCGLVPTPDLSPSLRLCGDALPDYLKSTLYPSPHDVTLRGGRGSVDREMLSLAIQVKVVPEQRVKRISVTVGLQNTTLRHHPTISQHTWLNQIIDMIDVLDYPIEGYIPYGVVTEMQLHLWDCSIDYRPLHFPYRAILDLGYFMISSNLTTSLPGCTLRFIAEECALCLAPYDPEGECDIVSNEFLVSVVDLGLLEISLRINEKNTSLFPKLDLRAFIQGVHIRTCSDSGQVLAQLIGYFAADSDLNTTASEFDDSSHLSDRDEGAELLPMKKPSPSVPVVTPKQQERVNTLLSEAMQESIRIVSDSSEDEGAFNTGVEVFFFPDEAQKAKAEALKKEEKRAIDVGEEMLEETPKPDSFNEPMAKREEPALTDRLLPGPAQFTQSYYNQRRDSECSDEMRDILNFETSIMAASYMKEDESVEAVPQVTEELGQITIAPPPAPSCFTKRMSSDTDEEYCMIAEEEKAAFTNCGVSKLKIDGDPIRIVDNHFSIPIGKPDLLRAPPNFPMAKDENQSDEDKLNDYSSPGMSKVYTSGVSYTKGQPGVTFNKKPMAKLSWKTRGGPWRKHDVLVEIQVNKVRISHEVYPPHTLQASRQVLLITELEILDKLQSSDFHKFLYHPSTNNLPKTSSQHMVVIKALHVRPNPILPAQECCLRISLLPLRLNIDQDTLLFLVDFFTELSVTDDEGQTRKKSVVPHQPPVMLVEDLPEAVQDLQARKMVSENLMLLTEEEKEKEEKEPHQVPEESNDFPIYFKEIIFSPEVIIRLDYHGRRIELSRGPIAGLVMGLGQLQCSEFRLKKIYHREGILGVDRLLSFLCLEWLTDIKTRQIPSILGGIGPMNSVIKFFQGIFDLVRLPIEQYQKDGRIIRGLQLGAQSFTARTAMAALELTARIIQFIQFTAETAYDMVSPGPTVKRYRQSQKKTKRKRMHRPQDIREGVANALQIVREGIGETAQTLRDVTIEEHDQKGYTGAVGAVVRQIPPIVFCPIVLATQATTNILDGVHNQLVPEARMEAREKWKEDDQ</sequence>
<evidence type="ECO:0000256" key="3">
    <source>
        <dbReference type="ARBA" id="ARBA00009714"/>
    </source>
</evidence>
<dbReference type="GO" id="GO:0034045">
    <property type="term" value="C:phagophore assembly site membrane"/>
    <property type="evidence" value="ECO:0007669"/>
    <property type="project" value="UniProtKB-SubCell"/>
</dbReference>
<dbReference type="OrthoDB" id="18982at2759"/>
<keyword evidence="5" id="KW-0813">Transport</keyword>
<feature type="compositionally biased region" description="Low complexity" evidence="12">
    <location>
        <begin position="454"/>
        <end position="469"/>
    </location>
</feature>
<accession>A0A7R8V2Z7</accession>
<dbReference type="GO" id="GO:0034727">
    <property type="term" value="P:piecemeal microautophagy of the nucleus"/>
    <property type="evidence" value="ECO:0007669"/>
    <property type="project" value="TreeGrafter"/>
</dbReference>
<comment type="catalytic activity">
    <reaction evidence="11">
        <text>a 1,2-diacyl-sn-glycero-3-phosphoethanolamine(in) = a 1,2-diacyl-sn-glycero-3-phosphoethanolamine(out)</text>
        <dbReference type="Rhea" id="RHEA:38895"/>
        <dbReference type="ChEBI" id="CHEBI:64612"/>
    </reaction>
</comment>
<keyword evidence="14" id="KW-1185">Reference proteome</keyword>
<evidence type="ECO:0000256" key="6">
    <source>
        <dbReference type="ARBA" id="ARBA00022824"/>
    </source>
</evidence>
<evidence type="ECO:0000313" key="13">
    <source>
        <dbReference type="EMBL" id="CAD7091047.1"/>
    </source>
</evidence>